<gene>
    <name evidence="1" type="ORF">AVDCRST_MAG92-3820</name>
</gene>
<organism evidence="1">
    <name type="scientific">uncultured Coleofasciculus sp</name>
    <dbReference type="NCBI Taxonomy" id="1267456"/>
    <lineage>
        <taxon>Bacteria</taxon>
        <taxon>Bacillati</taxon>
        <taxon>Cyanobacteriota</taxon>
        <taxon>Cyanophyceae</taxon>
        <taxon>Coleofasciculales</taxon>
        <taxon>Coleofasciculaceae</taxon>
        <taxon>Coleofasciculus</taxon>
        <taxon>environmental samples</taxon>
    </lineage>
</organism>
<accession>A0A6J4JRS5</accession>
<dbReference type="AlphaFoldDB" id="A0A6J4JRS5"/>
<dbReference type="EMBL" id="CADCTM010000668">
    <property type="protein sequence ID" value="CAA9285335.1"/>
    <property type="molecule type" value="Genomic_DNA"/>
</dbReference>
<evidence type="ECO:0000313" key="1">
    <source>
        <dbReference type="EMBL" id="CAA9285335.1"/>
    </source>
</evidence>
<sequence length="53" mass="5876">MPSKLIAPLTYEGEGSCNRSVFEQWLSDKPIPELKSGQIVILDNGNASENRKN</sequence>
<proteinExistence type="predicted"/>
<name>A0A6J4JRS5_9CYAN</name>
<protein>
    <submittedName>
        <fullName evidence="1">Uncharacterized protein</fullName>
    </submittedName>
</protein>
<reference evidence="1" key="1">
    <citation type="submission" date="2020-02" db="EMBL/GenBank/DDBJ databases">
        <authorList>
            <person name="Meier V. D."/>
        </authorList>
    </citation>
    <scope>NUCLEOTIDE SEQUENCE</scope>
    <source>
        <strain evidence="1">AVDCRST_MAG92</strain>
    </source>
</reference>